<sequence length="646" mass="68005">MPFHTPRPTTRAALVALMVLGLLGSLPGLTRAQSTETSYLNEEYGWSLEWDGEVWAPFTPRSASVDLALRDDGDGGDSRLYFLSTDAWGTPADCIEGRRAEIEDEAGVDDVAQVEESGDDETSATAIFTLTYTDPDQADAEPLDRVNAVTCFALVPGEAVLSVTHITAGDAYADEAGAVEDLLSDLVIPEAEETATPDGDATEAPDDTTGSPTADDSGQATETPDDDATGTAEADIDGAESDATAAAEETQTAEAEESNPETPDDTGDAPDPEEGVEGNTYTSPTYGFSLEWDPEVWDLDLQRARFAGRDTLVLNAIDFVGYLYVEAYDAYDGDPADCLEGSSEEITADDAAEDVEPFEDEDGEPVAGEEDGVAFAAYTLTSGGTDAAAYFDCQTLVEGEAVLAFSLLVAIEDAEAGFEAVADLREGLDLSTVGEAGTGDDAIGTPEDGVPEETDGDATETAEADATETPEDEETTEGGDLAGVDGNAYESPTFGYTLEWDEEIWMVESATSDDEADTLVLTGENSLVTITAYAGFDGDAAACVEAAQEEIAGRDGVSEVTILEDDDGVPIAEGDEEYSYAYYGYTLDDGGDSEDYYEYVECSSLGDGEAVLQISQAASLRVSDQELDALEAVLATFEFGDDEPVL</sequence>
<organism evidence="2">
    <name type="scientific">uncultured Thermomicrobiales bacterium</name>
    <dbReference type="NCBI Taxonomy" id="1645740"/>
    <lineage>
        <taxon>Bacteria</taxon>
        <taxon>Pseudomonadati</taxon>
        <taxon>Thermomicrobiota</taxon>
        <taxon>Thermomicrobia</taxon>
        <taxon>Thermomicrobiales</taxon>
        <taxon>environmental samples</taxon>
    </lineage>
</organism>
<evidence type="ECO:0000256" key="1">
    <source>
        <dbReference type="SAM" id="MobiDB-lite"/>
    </source>
</evidence>
<accession>A0A6J4URB9</accession>
<feature type="compositionally biased region" description="Low complexity" evidence="1">
    <location>
        <begin position="241"/>
        <end position="253"/>
    </location>
</feature>
<feature type="region of interest" description="Disordered" evidence="1">
    <location>
        <begin position="192"/>
        <end position="288"/>
    </location>
</feature>
<dbReference type="AlphaFoldDB" id="A0A6J4URB9"/>
<keyword evidence="2" id="KW-0067">ATP-binding</keyword>
<keyword evidence="2" id="KW-0347">Helicase</keyword>
<feature type="compositionally biased region" description="Polar residues" evidence="1">
    <location>
        <begin position="208"/>
        <end position="222"/>
    </location>
</feature>
<evidence type="ECO:0000313" key="2">
    <source>
        <dbReference type="EMBL" id="CAA9557674.1"/>
    </source>
</evidence>
<feature type="compositionally biased region" description="Acidic residues" evidence="1">
    <location>
        <begin position="449"/>
        <end position="477"/>
    </location>
</feature>
<dbReference type="GO" id="GO:0004386">
    <property type="term" value="F:helicase activity"/>
    <property type="evidence" value="ECO:0007669"/>
    <property type="project" value="UniProtKB-KW"/>
</dbReference>
<reference evidence="2" key="1">
    <citation type="submission" date="2020-02" db="EMBL/GenBank/DDBJ databases">
        <authorList>
            <person name="Meier V. D."/>
        </authorList>
    </citation>
    <scope>NUCLEOTIDE SEQUENCE</scope>
    <source>
        <strain evidence="2">AVDCRST_MAG70</strain>
    </source>
</reference>
<feature type="compositionally biased region" description="Acidic residues" evidence="1">
    <location>
        <begin position="223"/>
        <end position="240"/>
    </location>
</feature>
<name>A0A6J4URB9_9BACT</name>
<proteinExistence type="predicted"/>
<feature type="compositionally biased region" description="Acidic residues" evidence="1">
    <location>
        <begin position="254"/>
        <end position="276"/>
    </location>
</feature>
<feature type="region of interest" description="Disordered" evidence="1">
    <location>
        <begin position="432"/>
        <end position="488"/>
    </location>
</feature>
<feature type="compositionally biased region" description="Acidic residues" evidence="1">
    <location>
        <begin position="192"/>
        <end position="206"/>
    </location>
</feature>
<dbReference type="EMBL" id="CADCWH010000227">
    <property type="protein sequence ID" value="CAA9557674.1"/>
    <property type="molecule type" value="Genomic_DNA"/>
</dbReference>
<protein>
    <submittedName>
        <fullName evidence="2">RecD-like DNA helicase YrrC</fullName>
    </submittedName>
</protein>
<keyword evidence="2" id="KW-0378">Hydrolase</keyword>
<keyword evidence="2" id="KW-0547">Nucleotide-binding</keyword>
<gene>
    <name evidence="2" type="ORF">AVDCRST_MAG70-1415</name>
</gene>